<dbReference type="EMBL" id="FR824184">
    <property type="protein sequence ID" value="CCA21976.1"/>
    <property type="molecule type" value="Genomic_DNA"/>
</dbReference>
<dbReference type="HOGENOM" id="CLU_049260_0_0_1"/>
<evidence type="ECO:0000313" key="2">
    <source>
        <dbReference type="EMBL" id="CCA21976.1"/>
    </source>
</evidence>
<evidence type="ECO:0000256" key="1">
    <source>
        <dbReference type="SAM" id="SignalP"/>
    </source>
</evidence>
<organism evidence="2">
    <name type="scientific">Albugo laibachii Nc14</name>
    <dbReference type="NCBI Taxonomy" id="890382"/>
    <lineage>
        <taxon>Eukaryota</taxon>
        <taxon>Sar</taxon>
        <taxon>Stramenopiles</taxon>
        <taxon>Oomycota</taxon>
        <taxon>Peronosporomycetes</taxon>
        <taxon>Albuginales</taxon>
        <taxon>Albuginaceae</taxon>
        <taxon>Albugo</taxon>
    </lineage>
</organism>
<feature type="chain" id="PRO_5003263492" evidence="1">
    <location>
        <begin position="22"/>
        <end position="378"/>
    </location>
</feature>
<reference evidence="2" key="1">
    <citation type="journal article" date="2011" name="PLoS Biol.">
        <title>Gene gain and loss during evolution of obligate parasitism in the white rust pathogen of Arabidopsis thaliana.</title>
        <authorList>
            <person name="Kemen E."/>
            <person name="Gardiner A."/>
            <person name="Schultz-Larsen T."/>
            <person name="Kemen A.C."/>
            <person name="Balmuth A.L."/>
            <person name="Robert-Seilaniantz A."/>
            <person name="Bailey K."/>
            <person name="Holub E."/>
            <person name="Studholme D.J."/>
            <person name="Maclean D."/>
            <person name="Jones J.D."/>
        </authorList>
    </citation>
    <scope>NUCLEOTIDE SEQUENCE</scope>
</reference>
<feature type="signal peptide" evidence="1">
    <location>
        <begin position="1"/>
        <end position="21"/>
    </location>
</feature>
<keyword evidence="1" id="KW-0732">Signal</keyword>
<gene>
    <name evidence="2" type="primary">AlNc14C139G7206</name>
    <name evidence="2" type="ORF">ALNC14_081190</name>
</gene>
<sequence>MLMGLIVRVAYLISLLTYVCGVVPTTCRIVQDFNHEKQNTSSEEQRGVEKDRIITEFLLTHPKETLWNYFKLENRRNIQNFGNLSLLKKLSHTVTDALDYIQVSSMDVIRYAIKVFQWVLLSFRHPTIGLSDVTVFFRDLRDNCVSLYTDMQHNATTENMAKGFLLQIARHPERFTANSVLMVSEGFAVVNGLIAGAQMLFQELSSSTLGVLLSVLLFMHTVNDPTIVIIPLLDRLAKTDDKIASRTRFSRALEPLAKCNISSQHARSLKISNLCLSSPRKVRLILFGTTKRVHTMSQAERTSAYNHMHNLICCYLKDQSFEIEIPELIDGFPTGKLVRKPVRMDKCQQHADNHPVELNDTKSMQSLRVESSYLRVVS</sequence>
<protein>
    <submittedName>
        <fullName evidence="2">Uncharacterized protein AlNc14C139G7206</fullName>
    </submittedName>
</protein>
<name>F0WL17_9STRA</name>
<dbReference type="AlphaFoldDB" id="F0WL17"/>
<proteinExistence type="predicted"/>
<accession>F0WL17</accession>
<reference evidence="2" key="2">
    <citation type="submission" date="2011-02" db="EMBL/GenBank/DDBJ databases">
        <authorList>
            <person name="MacLean D."/>
        </authorList>
    </citation>
    <scope>NUCLEOTIDE SEQUENCE</scope>
</reference>